<keyword evidence="1" id="KW-0175">Coiled coil</keyword>
<reference evidence="2 3" key="2">
    <citation type="journal article" date="2017" name="Genome Biol.">
        <title>New reference genome sequences of hot pepper reveal the massive evolution of plant disease-resistance genes by retroduplication.</title>
        <authorList>
            <person name="Kim S."/>
            <person name="Park J."/>
            <person name="Yeom S.I."/>
            <person name="Kim Y.M."/>
            <person name="Seo E."/>
            <person name="Kim K.T."/>
            <person name="Kim M.S."/>
            <person name="Lee J.M."/>
            <person name="Cheong K."/>
            <person name="Shin H.S."/>
            <person name="Kim S.B."/>
            <person name="Han K."/>
            <person name="Lee J."/>
            <person name="Park M."/>
            <person name="Lee H.A."/>
            <person name="Lee H.Y."/>
            <person name="Lee Y."/>
            <person name="Oh S."/>
            <person name="Lee J.H."/>
            <person name="Choi E."/>
            <person name="Choi E."/>
            <person name="Lee S.E."/>
            <person name="Jeon J."/>
            <person name="Kim H."/>
            <person name="Choi G."/>
            <person name="Song H."/>
            <person name="Lee J."/>
            <person name="Lee S.C."/>
            <person name="Kwon J.K."/>
            <person name="Lee H.Y."/>
            <person name="Koo N."/>
            <person name="Hong Y."/>
            <person name="Kim R.W."/>
            <person name="Kang W.H."/>
            <person name="Huh J.H."/>
            <person name="Kang B.C."/>
            <person name="Yang T.J."/>
            <person name="Lee Y.H."/>
            <person name="Bennetzen J.L."/>
            <person name="Choi D."/>
        </authorList>
    </citation>
    <scope>NUCLEOTIDE SEQUENCE [LARGE SCALE GENOMIC DNA]</scope>
    <source>
        <strain evidence="3">cv. CM334</strain>
    </source>
</reference>
<protein>
    <submittedName>
        <fullName evidence="2">Uncharacterized protein</fullName>
    </submittedName>
</protein>
<keyword evidence="3" id="KW-1185">Reference proteome</keyword>
<accession>A0A2G3ANX1</accession>
<sequence>MSFLPQIEKENSSFTELGMEGSLIEKMSLTDFLAFWICKFVLLIKKLGHIHSSIIKIASLMAYGERQLLKVEKGVNMIMEELKGINAIKTTILEGSVNTFVKTYEYDAMKSSSSQKMTKENHQKLLSNVKQCLVNAKEENTKVKGHIEDLQSNLAKFDEELKFLSMKREKTIPCIQE</sequence>
<comment type="caution">
    <text evidence="2">The sequence shown here is derived from an EMBL/GenBank/DDBJ whole genome shotgun (WGS) entry which is preliminary data.</text>
</comment>
<gene>
    <name evidence="2" type="ORF">T459_03792</name>
</gene>
<organism evidence="2 3">
    <name type="scientific">Capsicum annuum</name>
    <name type="common">Capsicum pepper</name>
    <dbReference type="NCBI Taxonomy" id="4072"/>
    <lineage>
        <taxon>Eukaryota</taxon>
        <taxon>Viridiplantae</taxon>
        <taxon>Streptophyta</taxon>
        <taxon>Embryophyta</taxon>
        <taxon>Tracheophyta</taxon>
        <taxon>Spermatophyta</taxon>
        <taxon>Magnoliopsida</taxon>
        <taxon>eudicotyledons</taxon>
        <taxon>Gunneridae</taxon>
        <taxon>Pentapetalae</taxon>
        <taxon>asterids</taxon>
        <taxon>lamiids</taxon>
        <taxon>Solanales</taxon>
        <taxon>Solanaceae</taxon>
        <taxon>Solanoideae</taxon>
        <taxon>Capsiceae</taxon>
        <taxon>Capsicum</taxon>
    </lineage>
</organism>
<dbReference type="Gramene" id="PHT95910">
    <property type="protein sequence ID" value="PHT95910"/>
    <property type="gene ID" value="T459_03792"/>
</dbReference>
<evidence type="ECO:0000313" key="3">
    <source>
        <dbReference type="Proteomes" id="UP000222542"/>
    </source>
</evidence>
<dbReference type="Proteomes" id="UP000222542">
    <property type="component" value="Unassembled WGS sequence"/>
</dbReference>
<evidence type="ECO:0000256" key="1">
    <source>
        <dbReference type="SAM" id="Coils"/>
    </source>
</evidence>
<dbReference type="AlphaFoldDB" id="A0A2G3ANX1"/>
<name>A0A2G3ANX1_CAPAN</name>
<dbReference type="EMBL" id="AYRZ02000001">
    <property type="protein sequence ID" value="PHT95910.1"/>
    <property type="molecule type" value="Genomic_DNA"/>
</dbReference>
<dbReference type="OMA" id="WHTLCER"/>
<reference evidence="2 3" key="1">
    <citation type="journal article" date="2014" name="Nat. Genet.">
        <title>Genome sequence of the hot pepper provides insights into the evolution of pungency in Capsicum species.</title>
        <authorList>
            <person name="Kim S."/>
            <person name="Park M."/>
            <person name="Yeom S.I."/>
            <person name="Kim Y.M."/>
            <person name="Lee J.M."/>
            <person name="Lee H.A."/>
            <person name="Seo E."/>
            <person name="Choi J."/>
            <person name="Cheong K."/>
            <person name="Kim K.T."/>
            <person name="Jung K."/>
            <person name="Lee G.W."/>
            <person name="Oh S.K."/>
            <person name="Bae C."/>
            <person name="Kim S.B."/>
            <person name="Lee H.Y."/>
            <person name="Kim S.Y."/>
            <person name="Kim M.S."/>
            <person name="Kang B.C."/>
            <person name="Jo Y.D."/>
            <person name="Yang H.B."/>
            <person name="Jeong H.J."/>
            <person name="Kang W.H."/>
            <person name="Kwon J.K."/>
            <person name="Shin C."/>
            <person name="Lim J.Y."/>
            <person name="Park J.H."/>
            <person name="Huh J.H."/>
            <person name="Kim J.S."/>
            <person name="Kim B.D."/>
            <person name="Cohen O."/>
            <person name="Paran I."/>
            <person name="Suh M.C."/>
            <person name="Lee S.B."/>
            <person name="Kim Y.K."/>
            <person name="Shin Y."/>
            <person name="Noh S.J."/>
            <person name="Park J."/>
            <person name="Seo Y.S."/>
            <person name="Kwon S.Y."/>
            <person name="Kim H.A."/>
            <person name="Park J.M."/>
            <person name="Kim H.J."/>
            <person name="Choi S.B."/>
            <person name="Bosland P.W."/>
            <person name="Reeves G."/>
            <person name="Jo S.H."/>
            <person name="Lee B.W."/>
            <person name="Cho H.T."/>
            <person name="Choi H.S."/>
            <person name="Lee M.S."/>
            <person name="Yu Y."/>
            <person name="Do Choi Y."/>
            <person name="Park B.S."/>
            <person name="van Deynze A."/>
            <person name="Ashrafi H."/>
            <person name="Hill T."/>
            <person name="Kim W.T."/>
            <person name="Pai H.S."/>
            <person name="Ahn H.K."/>
            <person name="Yeam I."/>
            <person name="Giovannoni J.J."/>
            <person name="Rose J.K."/>
            <person name="Sorensen I."/>
            <person name="Lee S.J."/>
            <person name="Kim R.W."/>
            <person name="Choi I.Y."/>
            <person name="Choi B.S."/>
            <person name="Lim J.S."/>
            <person name="Lee Y.H."/>
            <person name="Choi D."/>
        </authorList>
    </citation>
    <scope>NUCLEOTIDE SEQUENCE [LARGE SCALE GENOMIC DNA]</scope>
    <source>
        <strain evidence="3">cv. CM334</strain>
    </source>
</reference>
<proteinExistence type="predicted"/>
<evidence type="ECO:0000313" key="2">
    <source>
        <dbReference type="EMBL" id="PHT95910.1"/>
    </source>
</evidence>
<feature type="coiled-coil region" evidence="1">
    <location>
        <begin position="119"/>
        <end position="167"/>
    </location>
</feature>